<evidence type="ECO:0000313" key="1">
    <source>
        <dbReference type="EMBL" id="OLL14584.1"/>
    </source>
</evidence>
<sequence length="116" mass="12553">MSPDSTRAPFTDAEQVYYNQLDEDVTAGRIPTVGRGARRDGSRISDTDLDAILRGRPGLGQAHATGRGRSPRRQVRLPEHTNAALDAYIEKHGTTASAVIRDAVEAYLSHQNTPAA</sequence>
<reference evidence="1 2" key="1">
    <citation type="submission" date="2016-12" db="EMBL/GenBank/DDBJ databases">
        <title>Genomic comparison of strains in the 'Actinomyces naeslundii' group.</title>
        <authorList>
            <person name="Mughal S.R."/>
            <person name="Do T."/>
            <person name="Gilbert S.C."/>
            <person name="Witherden E.A."/>
            <person name="Didelot X."/>
            <person name="Beighton D."/>
        </authorList>
    </citation>
    <scope>NUCLEOTIDE SEQUENCE [LARGE SCALE GENOMIC DNA]</scope>
    <source>
        <strain evidence="1 2">S64C</strain>
    </source>
</reference>
<dbReference type="CDD" id="cd22231">
    <property type="entry name" value="RHH_NikR_HicB-like"/>
    <property type="match status" value="1"/>
</dbReference>
<protein>
    <submittedName>
        <fullName evidence="1">Gamma-glutamyltransferase</fullName>
    </submittedName>
</protein>
<dbReference type="RefSeq" id="WP_075249438.1">
    <property type="nucleotide sequence ID" value="NZ_MSGO01000035.1"/>
</dbReference>
<dbReference type="EMBL" id="MSGO01000035">
    <property type="protein sequence ID" value="OLL14584.1"/>
    <property type="molecule type" value="Genomic_DNA"/>
</dbReference>
<dbReference type="AlphaFoldDB" id="A0A1Q8I0F9"/>
<proteinExistence type="predicted"/>
<evidence type="ECO:0000313" key="2">
    <source>
        <dbReference type="Proteomes" id="UP000185736"/>
    </source>
</evidence>
<comment type="caution">
    <text evidence="1">The sequence shown here is derived from an EMBL/GenBank/DDBJ whole genome shotgun (WGS) entry which is preliminary data.</text>
</comment>
<dbReference type="GO" id="GO:0016740">
    <property type="term" value="F:transferase activity"/>
    <property type="evidence" value="ECO:0007669"/>
    <property type="project" value="UniProtKB-KW"/>
</dbReference>
<name>A0A1Q8I0F9_9ACTO</name>
<keyword evidence="1" id="KW-0808">Transferase</keyword>
<organism evidence="1 2">
    <name type="scientific">Actinomyces oris</name>
    <dbReference type="NCBI Taxonomy" id="544580"/>
    <lineage>
        <taxon>Bacteria</taxon>
        <taxon>Bacillati</taxon>
        <taxon>Actinomycetota</taxon>
        <taxon>Actinomycetes</taxon>
        <taxon>Actinomycetales</taxon>
        <taxon>Actinomycetaceae</taxon>
        <taxon>Actinomyces</taxon>
    </lineage>
</organism>
<dbReference type="Gene3D" id="1.10.1220.10">
    <property type="entry name" value="Met repressor-like"/>
    <property type="match status" value="1"/>
</dbReference>
<gene>
    <name evidence="1" type="ORF">BKH32_07955</name>
</gene>
<accession>A0A1Q8I0F9</accession>
<dbReference type="Proteomes" id="UP000185736">
    <property type="component" value="Unassembled WGS sequence"/>
</dbReference>
<dbReference type="GO" id="GO:0006355">
    <property type="term" value="P:regulation of DNA-templated transcription"/>
    <property type="evidence" value="ECO:0007669"/>
    <property type="project" value="InterPro"/>
</dbReference>
<dbReference type="InterPro" id="IPR013321">
    <property type="entry name" value="Arc_rbn_hlx_hlx"/>
</dbReference>